<keyword evidence="1" id="KW-0732">Signal</keyword>
<dbReference type="InParanoid" id="G0NY53"/>
<organism evidence="3">
    <name type="scientific">Caenorhabditis brenneri</name>
    <name type="common">Nematode worm</name>
    <dbReference type="NCBI Taxonomy" id="135651"/>
    <lineage>
        <taxon>Eukaryota</taxon>
        <taxon>Metazoa</taxon>
        <taxon>Ecdysozoa</taxon>
        <taxon>Nematoda</taxon>
        <taxon>Chromadorea</taxon>
        <taxon>Rhabditida</taxon>
        <taxon>Rhabditina</taxon>
        <taxon>Rhabditomorpha</taxon>
        <taxon>Rhabditoidea</taxon>
        <taxon>Rhabditidae</taxon>
        <taxon>Peloderinae</taxon>
        <taxon>Caenorhabditis</taxon>
    </lineage>
</organism>
<evidence type="ECO:0000313" key="2">
    <source>
        <dbReference type="EMBL" id="EGT39930.1"/>
    </source>
</evidence>
<keyword evidence="3" id="KW-1185">Reference proteome</keyword>
<evidence type="ECO:0008006" key="4">
    <source>
        <dbReference type="Google" id="ProtNLM"/>
    </source>
</evidence>
<dbReference type="EMBL" id="GL379976">
    <property type="protein sequence ID" value="EGT39930.1"/>
    <property type="molecule type" value="Genomic_DNA"/>
</dbReference>
<feature type="chain" id="PRO_5003406480" description="Secreted protein" evidence="1">
    <location>
        <begin position="20"/>
        <end position="81"/>
    </location>
</feature>
<reference evidence="3" key="1">
    <citation type="submission" date="2011-07" db="EMBL/GenBank/DDBJ databases">
        <authorList>
            <consortium name="Caenorhabditis brenneri Sequencing and Analysis Consortium"/>
            <person name="Wilson R.K."/>
        </authorList>
    </citation>
    <scope>NUCLEOTIDE SEQUENCE [LARGE SCALE GENOMIC DNA]</scope>
    <source>
        <strain evidence="3">PB2801</strain>
    </source>
</reference>
<dbReference type="HOGENOM" id="CLU_2415229_0_0_1"/>
<evidence type="ECO:0000256" key="1">
    <source>
        <dbReference type="SAM" id="SignalP"/>
    </source>
</evidence>
<gene>
    <name evidence="2" type="ORF">CAEBREN_15810</name>
</gene>
<evidence type="ECO:0000313" key="3">
    <source>
        <dbReference type="Proteomes" id="UP000008068"/>
    </source>
</evidence>
<sequence length="81" mass="8241">MLLYKSLFALLVVIGMVTALPIGGGSGSGPTIPGLSEPLQSVNDTANIVFLYGYEVVPGLPPIPSLLPTLPPVEVPSIPSG</sequence>
<name>G0NY53_CAEBE</name>
<proteinExistence type="predicted"/>
<dbReference type="AlphaFoldDB" id="G0NY53"/>
<protein>
    <recommendedName>
        <fullName evidence="4">Secreted protein</fullName>
    </recommendedName>
</protein>
<feature type="signal peptide" evidence="1">
    <location>
        <begin position="1"/>
        <end position="19"/>
    </location>
</feature>
<accession>G0NY53</accession>
<dbReference type="Proteomes" id="UP000008068">
    <property type="component" value="Unassembled WGS sequence"/>
</dbReference>